<accession>A0AAV7KLP5</accession>
<dbReference type="Proteomes" id="UP001066276">
    <property type="component" value="Unassembled WGS sequence"/>
</dbReference>
<feature type="non-terminal residue" evidence="1">
    <location>
        <position position="1"/>
    </location>
</feature>
<keyword evidence="2" id="KW-1185">Reference proteome</keyword>
<evidence type="ECO:0000313" key="2">
    <source>
        <dbReference type="Proteomes" id="UP001066276"/>
    </source>
</evidence>
<dbReference type="AlphaFoldDB" id="A0AAV7KLP5"/>
<gene>
    <name evidence="1" type="ORF">NDU88_000211</name>
</gene>
<reference evidence="1 2" key="1">
    <citation type="journal article" date="2022" name="bioRxiv">
        <title>Sequencing and chromosome-scale assembly of the giantPleurodeles waltlgenome.</title>
        <authorList>
            <person name="Brown T."/>
            <person name="Elewa A."/>
            <person name="Iarovenko S."/>
            <person name="Subramanian E."/>
            <person name="Araus A.J."/>
            <person name="Petzold A."/>
            <person name="Susuki M."/>
            <person name="Suzuki K.-i.T."/>
            <person name="Hayashi T."/>
            <person name="Toyoda A."/>
            <person name="Oliveira C."/>
            <person name="Osipova E."/>
            <person name="Leigh N.D."/>
            <person name="Simon A."/>
            <person name="Yun M.H."/>
        </authorList>
    </citation>
    <scope>NUCLEOTIDE SEQUENCE [LARGE SCALE GENOMIC DNA]</scope>
    <source>
        <strain evidence="1">20211129_DDA</strain>
        <tissue evidence="1">Liver</tissue>
    </source>
</reference>
<sequence>LQGGKVTPSTQGYGAPSRVRFQVLPLDGSGKKRTLYVLQRGTQAPSQCQRWAYNVPGPFLTS</sequence>
<feature type="non-terminal residue" evidence="1">
    <location>
        <position position="62"/>
    </location>
</feature>
<name>A0AAV7KLP5_PLEWA</name>
<comment type="caution">
    <text evidence="1">The sequence shown here is derived from an EMBL/GenBank/DDBJ whole genome shotgun (WGS) entry which is preliminary data.</text>
</comment>
<organism evidence="1 2">
    <name type="scientific">Pleurodeles waltl</name>
    <name type="common">Iberian ribbed newt</name>
    <dbReference type="NCBI Taxonomy" id="8319"/>
    <lineage>
        <taxon>Eukaryota</taxon>
        <taxon>Metazoa</taxon>
        <taxon>Chordata</taxon>
        <taxon>Craniata</taxon>
        <taxon>Vertebrata</taxon>
        <taxon>Euteleostomi</taxon>
        <taxon>Amphibia</taxon>
        <taxon>Batrachia</taxon>
        <taxon>Caudata</taxon>
        <taxon>Salamandroidea</taxon>
        <taxon>Salamandridae</taxon>
        <taxon>Pleurodelinae</taxon>
        <taxon>Pleurodeles</taxon>
    </lineage>
</organism>
<evidence type="ECO:0000313" key="1">
    <source>
        <dbReference type="EMBL" id="KAJ1079545.1"/>
    </source>
</evidence>
<protein>
    <submittedName>
        <fullName evidence="1">Uncharacterized protein</fullName>
    </submittedName>
</protein>
<dbReference type="EMBL" id="JANPWB010000097">
    <property type="protein sequence ID" value="KAJ1079545.1"/>
    <property type="molecule type" value="Genomic_DNA"/>
</dbReference>
<proteinExistence type="predicted"/>